<evidence type="ECO:0000313" key="3">
    <source>
        <dbReference type="EMBL" id="MFC5021081.1"/>
    </source>
</evidence>
<gene>
    <name evidence="3" type="ORF">ACFPM3_02810</name>
</gene>
<accession>A0ABV9XAA5</accession>
<comment type="caution">
    <text evidence="3">The sequence shown here is derived from an EMBL/GenBank/DDBJ whole genome shotgun (WGS) entry which is preliminary data.</text>
</comment>
<protein>
    <recommendedName>
        <fullName evidence="5">Lipoprotein</fullName>
    </recommendedName>
</protein>
<evidence type="ECO:0008006" key="5">
    <source>
        <dbReference type="Google" id="ProtNLM"/>
    </source>
</evidence>
<dbReference type="EMBL" id="JBHSJD010000002">
    <property type="protein sequence ID" value="MFC5021081.1"/>
    <property type="molecule type" value="Genomic_DNA"/>
</dbReference>
<sequence>MRHRILAAVAVLFTATACAAPPGTQADRKPPATVRQATPAPAPTPSPRTTPAGPELTPITIDGWRYGYAWRGLATDVNGSGGQYDKPGEVHVTLTVEMAATDDRRPEIPSPNSLWVGHNYGFGFFVDPSKFPDCLPLDGVGLCELSSGPFHAGCEELRNDGDGTNFPPGGRLIMSCRIDASFPESVKPGDFKVGVHYDECCESDAEHRVWLPFQDVPVPHQA</sequence>
<feature type="region of interest" description="Disordered" evidence="1">
    <location>
        <begin position="20"/>
        <end position="56"/>
    </location>
</feature>
<evidence type="ECO:0000313" key="4">
    <source>
        <dbReference type="Proteomes" id="UP001595829"/>
    </source>
</evidence>
<proteinExistence type="predicted"/>
<evidence type="ECO:0000256" key="1">
    <source>
        <dbReference type="SAM" id="MobiDB-lite"/>
    </source>
</evidence>
<feature type="chain" id="PRO_5046595887" description="Lipoprotein" evidence="2">
    <location>
        <begin position="20"/>
        <end position="222"/>
    </location>
</feature>
<dbReference type="RefSeq" id="WP_345693070.1">
    <property type="nucleotide sequence ID" value="NZ_BAABIT010000001.1"/>
</dbReference>
<feature type="signal peptide" evidence="2">
    <location>
        <begin position="1"/>
        <end position="19"/>
    </location>
</feature>
<reference evidence="4" key="1">
    <citation type="journal article" date="2019" name="Int. J. Syst. Evol. Microbiol.">
        <title>The Global Catalogue of Microorganisms (GCM) 10K type strain sequencing project: providing services to taxonomists for standard genome sequencing and annotation.</title>
        <authorList>
            <consortium name="The Broad Institute Genomics Platform"/>
            <consortium name="The Broad Institute Genome Sequencing Center for Infectious Disease"/>
            <person name="Wu L."/>
            <person name="Ma J."/>
        </authorList>
    </citation>
    <scope>NUCLEOTIDE SEQUENCE [LARGE SCALE GENOMIC DNA]</scope>
    <source>
        <strain evidence="4">CGMCC 4.1648</strain>
    </source>
</reference>
<organism evidence="3 4">
    <name type="scientific">Streptomyces coeruleoprunus</name>
    <dbReference type="NCBI Taxonomy" id="285563"/>
    <lineage>
        <taxon>Bacteria</taxon>
        <taxon>Bacillati</taxon>
        <taxon>Actinomycetota</taxon>
        <taxon>Actinomycetes</taxon>
        <taxon>Kitasatosporales</taxon>
        <taxon>Streptomycetaceae</taxon>
        <taxon>Streptomyces</taxon>
    </lineage>
</organism>
<keyword evidence="2" id="KW-0732">Signal</keyword>
<evidence type="ECO:0000256" key="2">
    <source>
        <dbReference type="SAM" id="SignalP"/>
    </source>
</evidence>
<dbReference type="Proteomes" id="UP001595829">
    <property type="component" value="Unassembled WGS sequence"/>
</dbReference>
<name>A0ABV9XAA5_9ACTN</name>
<keyword evidence="4" id="KW-1185">Reference proteome</keyword>
<dbReference type="PROSITE" id="PS51257">
    <property type="entry name" value="PROKAR_LIPOPROTEIN"/>
    <property type="match status" value="1"/>
</dbReference>